<dbReference type="PANTHER" id="PTHR43386:SF23">
    <property type="entry name" value="ABC TRANSPORTER"/>
    <property type="match status" value="1"/>
</dbReference>
<evidence type="ECO:0000256" key="5">
    <source>
        <dbReference type="ARBA" id="ARBA00022989"/>
    </source>
</evidence>
<reference evidence="9 10" key="1">
    <citation type="submission" date="2019-05" db="EMBL/GenBank/DDBJ databases">
        <title>Roseovarius bejariae sp. nov., a moderately halophylic bacterium isolated from a saline soil in Rambla Salada (Murcia).</title>
        <authorList>
            <person name="Castro D.J."/>
            <person name="Gomez-Altuve A."/>
            <person name="Reina J.C."/>
            <person name="Rodriguez M."/>
            <person name="Sampedro I."/>
            <person name="Llamas I."/>
            <person name="Martinez-Checa F."/>
        </authorList>
    </citation>
    <scope>NUCLEOTIDE SEQUENCE [LARGE SCALE GENOMIC DNA]</scope>
    <source>
        <strain evidence="9 10">A21</strain>
    </source>
</reference>
<dbReference type="GO" id="GO:0005886">
    <property type="term" value="C:plasma membrane"/>
    <property type="evidence" value="ECO:0007669"/>
    <property type="project" value="UniProtKB-SubCell"/>
</dbReference>
<evidence type="ECO:0000256" key="6">
    <source>
        <dbReference type="ARBA" id="ARBA00023136"/>
    </source>
</evidence>
<dbReference type="SUPFAM" id="SSF161098">
    <property type="entry name" value="MetI-like"/>
    <property type="match status" value="1"/>
</dbReference>
<keyword evidence="6 7" id="KW-0472">Membrane</keyword>
<comment type="caution">
    <text evidence="9">The sequence shown here is derived from an EMBL/GenBank/DDBJ whole genome shotgun (WGS) entry which is preliminary data.</text>
</comment>
<evidence type="ECO:0000256" key="1">
    <source>
        <dbReference type="ARBA" id="ARBA00004651"/>
    </source>
</evidence>
<evidence type="ECO:0000256" key="3">
    <source>
        <dbReference type="ARBA" id="ARBA00022475"/>
    </source>
</evidence>
<dbReference type="InterPro" id="IPR000515">
    <property type="entry name" value="MetI-like"/>
</dbReference>
<feature type="transmembrane region" description="Helical" evidence="7">
    <location>
        <begin position="102"/>
        <end position="122"/>
    </location>
</feature>
<dbReference type="Gene3D" id="1.10.3720.10">
    <property type="entry name" value="MetI-like"/>
    <property type="match status" value="1"/>
</dbReference>
<evidence type="ECO:0000256" key="4">
    <source>
        <dbReference type="ARBA" id="ARBA00022692"/>
    </source>
</evidence>
<gene>
    <name evidence="9" type="ORF">FDP25_02855</name>
</gene>
<dbReference type="RefSeq" id="WP_154148732.1">
    <property type="nucleotide sequence ID" value="NZ_SZWE01000001.1"/>
</dbReference>
<dbReference type="Pfam" id="PF00528">
    <property type="entry name" value="BPD_transp_1"/>
    <property type="match status" value="1"/>
</dbReference>
<dbReference type="Proteomes" id="UP000564704">
    <property type="component" value="Unassembled WGS sequence"/>
</dbReference>
<organism evidence="9 10">
    <name type="scientific">Roseovarius bejariae</name>
    <dbReference type="NCBI Taxonomy" id="2576383"/>
    <lineage>
        <taxon>Bacteria</taxon>
        <taxon>Pseudomonadati</taxon>
        <taxon>Pseudomonadota</taxon>
        <taxon>Alphaproteobacteria</taxon>
        <taxon>Rhodobacterales</taxon>
        <taxon>Roseobacteraceae</taxon>
        <taxon>Roseovarius</taxon>
    </lineage>
</organism>
<dbReference type="EMBL" id="SZWE01000001">
    <property type="protein sequence ID" value="MRU14363.1"/>
    <property type="molecule type" value="Genomic_DNA"/>
</dbReference>
<name>A0A844CXK6_9RHOB</name>
<dbReference type="PROSITE" id="PS50928">
    <property type="entry name" value="ABC_TM1"/>
    <property type="match status" value="1"/>
</dbReference>
<evidence type="ECO:0000256" key="7">
    <source>
        <dbReference type="RuleBase" id="RU363032"/>
    </source>
</evidence>
<feature type="domain" description="ABC transmembrane type-1" evidence="8">
    <location>
        <begin position="64"/>
        <end position="263"/>
    </location>
</feature>
<feature type="transmembrane region" description="Helical" evidence="7">
    <location>
        <begin position="128"/>
        <end position="149"/>
    </location>
</feature>
<keyword evidence="5 7" id="KW-1133">Transmembrane helix</keyword>
<accession>A0A844CXK6</accession>
<keyword evidence="2 7" id="KW-0813">Transport</keyword>
<dbReference type="GO" id="GO:0055085">
    <property type="term" value="P:transmembrane transport"/>
    <property type="evidence" value="ECO:0007669"/>
    <property type="project" value="InterPro"/>
</dbReference>
<dbReference type="AlphaFoldDB" id="A0A844CXK6"/>
<evidence type="ECO:0000259" key="8">
    <source>
        <dbReference type="PROSITE" id="PS50928"/>
    </source>
</evidence>
<keyword evidence="4 7" id="KW-0812">Transmembrane</keyword>
<evidence type="ECO:0000256" key="2">
    <source>
        <dbReference type="ARBA" id="ARBA00022448"/>
    </source>
</evidence>
<sequence>MTRHRLLLGGLGLMAFTLLAAPILWPGEATAPDLAARQLDPSLAHPMGTDRLGRDRLARLLLGGQISAVTGLAGMALTLLLGCGIGLVAGMSRRLDPWLMRLTDLCLALPTLPMMLLMVMLFRAPLSGLFGATLGAFVLVTTVIAVTSWMQTARLIRAEVLRLQGMEFTRAARAMGTPPLQVVTRHILPSCMAPLATSATLAMAQAMIAESALSFLGLGFPPGTPSLGGLLHEALPYLGLEPTRALAPGLLLSLIVLTVTWAGEDLRNRYDPKA</sequence>
<keyword evidence="10" id="KW-1185">Reference proteome</keyword>
<protein>
    <submittedName>
        <fullName evidence="9">ABC transporter permease</fullName>
    </submittedName>
</protein>
<dbReference type="PANTHER" id="PTHR43386">
    <property type="entry name" value="OLIGOPEPTIDE TRANSPORT SYSTEM PERMEASE PROTEIN APPC"/>
    <property type="match status" value="1"/>
</dbReference>
<comment type="similarity">
    <text evidence="7">Belongs to the binding-protein-dependent transport system permease family.</text>
</comment>
<dbReference type="InterPro" id="IPR035906">
    <property type="entry name" value="MetI-like_sf"/>
</dbReference>
<keyword evidence="3" id="KW-1003">Cell membrane</keyword>
<feature type="transmembrane region" description="Helical" evidence="7">
    <location>
        <begin position="66"/>
        <end position="90"/>
    </location>
</feature>
<dbReference type="OrthoDB" id="9766870at2"/>
<dbReference type="InterPro" id="IPR050366">
    <property type="entry name" value="BP-dependent_transpt_permease"/>
</dbReference>
<proteinExistence type="inferred from homology"/>
<comment type="subcellular location">
    <subcellularLocation>
        <location evidence="1 7">Cell membrane</location>
        <topology evidence="1 7">Multi-pass membrane protein</topology>
    </subcellularLocation>
</comment>
<evidence type="ECO:0000313" key="10">
    <source>
        <dbReference type="Proteomes" id="UP000564704"/>
    </source>
</evidence>
<dbReference type="CDD" id="cd06261">
    <property type="entry name" value="TM_PBP2"/>
    <property type="match status" value="1"/>
</dbReference>
<feature type="transmembrane region" description="Helical" evidence="7">
    <location>
        <begin position="245"/>
        <end position="263"/>
    </location>
</feature>
<evidence type="ECO:0000313" key="9">
    <source>
        <dbReference type="EMBL" id="MRU14363.1"/>
    </source>
</evidence>